<gene>
    <name evidence="2" type="ORF">AQI94_19590</name>
</gene>
<feature type="region of interest" description="Disordered" evidence="1">
    <location>
        <begin position="1"/>
        <end position="24"/>
    </location>
</feature>
<reference evidence="2 3" key="1">
    <citation type="submission" date="2015-10" db="EMBL/GenBank/DDBJ databases">
        <title>Draft genome sequence of Streptomyces pseudovenezuelae DSM 40212, type strain for the species Streptomyces pseudovenezuelae.</title>
        <authorList>
            <person name="Ruckert C."/>
            <person name="Winkler A."/>
            <person name="Kalinowski J."/>
            <person name="Kampfer P."/>
            <person name="Glaeser S."/>
        </authorList>
    </citation>
    <scope>NUCLEOTIDE SEQUENCE [LARGE SCALE GENOMIC DNA]</scope>
    <source>
        <strain evidence="2 3">DSM 40212</strain>
    </source>
</reference>
<dbReference type="AlphaFoldDB" id="A0A101N5I1"/>
<proteinExistence type="predicted"/>
<feature type="compositionally biased region" description="Basic and acidic residues" evidence="1">
    <location>
        <begin position="15"/>
        <end position="24"/>
    </location>
</feature>
<evidence type="ECO:0000313" key="3">
    <source>
        <dbReference type="Proteomes" id="UP000053039"/>
    </source>
</evidence>
<evidence type="ECO:0000256" key="1">
    <source>
        <dbReference type="SAM" id="MobiDB-lite"/>
    </source>
</evidence>
<comment type="caution">
    <text evidence="2">The sequence shown here is derived from an EMBL/GenBank/DDBJ whole genome shotgun (WGS) entry which is preliminary data.</text>
</comment>
<name>A0A101N5I1_9ACTN</name>
<protein>
    <submittedName>
        <fullName evidence="2">Uncharacterized protein</fullName>
    </submittedName>
</protein>
<dbReference type="Proteomes" id="UP000053039">
    <property type="component" value="Unassembled WGS sequence"/>
</dbReference>
<organism evidence="2 3">
    <name type="scientific">Streptomyces pseudovenezuelae</name>
    <dbReference type="NCBI Taxonomy" id="67350"/>
    <lineage>
        <taxon>Bacteria</taxon>
        <taxon>Bacillati</taxon>
        <taxon>Actinomycetota</taxon>
        <taxon>Actinomycetes</taxon>
        <taxon>Kitasatosporales</taxon>
        <taxon>Streptomycetaceae</taxon>
        <taxon>Streptomyces</taxon>
        <taxon>Streptomyces aurantiacus group</taxon>
    </lineage>
</organism>
<dbReference type="RefSeq" id="WP_062229846.1">
    <property type="nucleotide sequence ID" value="NZ_JBIBHV010000001.1"/>
</dbReference>
<dbReference type="EMBL" id="LMWM01000019">
    <property type="protein sequence ID" value="KUM86869.1"/>
    <property type="molecule type" value="Genomic_DNA"/>
</dbReference>
<accession>A0A101N5I1</accession>
<sequence length="117" mass="12613">MDPQQVHLRRGPAGRGRDGARHPPAETCISLADTLLDAALLPGLRDALSAANPRPRATVALATYRRERPWFARNRGGHGASGLYAEEFDIARRQLGGNLPQVFVPALLLEAAARLGE</sequence>
<evidence type="ECO:0000313" key="2">
    <source>
        <dbReference type="EMBL" id="KUM86869.1"/>
    </source>
</evidence>